<feature type="chain" id="PRO_5020497163" evidence="1">
    <location>
        <begin position="43"/>
        <end position="206"/>
    </location>
</feature>
<reference evidence="2 3" key="1">
    <citation type="submission" date="2019-03" db="EMBL/GenBank/DDBJ databases">
        <title>Paraburkholderia sp. isolated from native Mimosa gymnas in Guartela State Park, Brazil.</title>
        <authorList>
            <person name="Paulitsch F."/>
            <person name="Hungria M."/>
            <person name="Delamuta J.R.M."/>
            <person name="Ribeiro R.A."/>
            <person name="Dall'Agnol R."/>
            <person name="Silva J.S.B."/>
        </authorList>
    </citation>
    <scope>NUCLEOTIDE SEQUENCE [LARGE SCALE GENOMIC DNA]</scope>
    <source>
        <strain evidence="2 3">CNPSo 3008</strain>
    </source>
</reference>
<accession>A0A4R5LFE7</accession>
<feature type="signal peptide" evidence="1">
    <location>
        <begin position="1"/>
        <end position="42"/>
    </location>
</feature>
<comment type="caution">
    <text evidence="2">The sequence shown here is derived from an EMBL/GenBank/DDBJ whole genome shotgun (WGS) entry which is preliminary data.</text>
</comment>
<protein>
    <submittedName>
        <fullName evidence="2">BON domain-containing protein</fullName>
    </submittedName>
</protein>
<evidence type="ECO:0000256" key="1">
    <source>
        <dbReference type="SAM" id="SignalP"/>
    </source>
</evidence>
<dbReference type="Proteomes" id="UP000295606">
    <property type="component" value="Unassembled WGS sequence"/>
</dbReference>
<keyword evidence="1" id="KW-0732">Signal</keyword>
<dbReference type="RefSeq" id="WP_133183816.1">
    <property type="nucleotide sequence ID" value="NZ_SMOD01000011.1"/>
</dbReference>
<sequence length="206" mass="21855">MSAIGKGGPGAWRVRAAQTARLASALACVGAFAGIWAGPAFAQSQAGASAPASKAENTTNPPDTQRKNWYNDPFFALSNAISACPLPLGPLMTKAEADDDAHYRVERGTTCWLAHKCSKPNSYLYDADIAAAIRQQLQGDALFAGTSIWITVQRRFVYAEGCAGPGFDSAALERRLSAIPDVEQVFVRVSSHPQGPLPYKTLSTAP</sequence>
<proteinExistence type="predicted"/>
<name>A0A4R5LFE7_9BURK</name>
<gene>
    <name evidence="2" type="ORF">E1N52_16470</name>
</gene>
<dbReference type="AlphaFoldDB" id="A0A4R5LFE7"/>
<dbReference type="EMBL" id="SMOD01000011">
    <property type="protein sequence ID" value="TDG07290.1"/>
    <property type="molecule type" value="Genomic_DNA"/>
</dbReference>
<evidence type="ECO:0000313" key="2">
    <source>
        <dbReference type="EMBL" id="TDG07290.1"/>
    </source>
</evidence>
<evidence type="ECO:0000313" key="3">
    <source>
        <dbReference type="Proteomes" id="UP000295606"/>
    </source>
</evidence>
<organism evidence="2 3">
    <name type="scientific">Paraburkholderia guartelaensis</name>
    <dbReference type="NCBI Taxonomy" id="2546446"/>
    <lineage>
        <taxon>Bacteria</taxon>
        <taxon>Pseudomonadati</taxon>
        <taxon>Pseudomonadota</taxon>
        <taxon>Betaproteobacteria</taxon>
        <taxon>Burkholderiales</taxon>
        <taxon>Burkholderiaceae</taxon>
        <taxon>Paraburkholderia</taxon>
    </lineage>
</organism>
<dbReference type="OrthoDB" id="8593220at2"/>